<keyword evidence="6" id="KW-0624">Polysaccharide degradation</keyword>
<keyword evidence="4" id="KW-0119">Carbohydrate metabolism</keyword>
<keyword evidence="5" id="KW-0326">Glycosidase</keyword>
<dbReference type="Proteomes" id="UP001515480">
    <property type="component" value="Unassembled WGS sequence"/>
</dbReference>
<evidence type="ECO:0000256" key="4">
    <source>
        <dbReference type="ARBA" id="ARBA00023277"/>
    </source>
</evidence>
<evidence type="ECO:0000313" key="10">
    <source>
        <dbReference type="EMBL" id="KAL1525711.1"/>
    </source>
</evidence>
<sequence>MHAWLLILLTTVAANASSRTPKHISSRRLNDANSVSGDAAAPTEGSSPPEPDAGLPLEFGTKFDGKLYANGEPFHIKGINWFGSESGPFPPGGMEFHDVSWYCAFLAQHKFNAIRILFNHKAVLDDVLVDAGWPNAYPVTRQGKNTYLQMFLAIAKIAAQHGLLVMMACHRLDASSWPGKGLWYDNELGITEDAVMRSWTKIGKELCPQWNVFAVDLQNEPHASSWGKGMGKENDWGRAAERLGNHVLDACSRWLVMVEGVGYTPGAPGQDATMGIWWGENLVGAKTQPVRLKEQYQSKLVYSPHTYGPSVYMQTYFNARNFPENMERIWNDHFAFVQRQTGQPVVVGEMGGFYQGKDKTWQDWAFEYMQEHGIGLFYFCLNPDSADTGGILSSDWTTPNAEKLNALSKMPSTYPSQGARPPSAPLCSPPGIDRFGPVNQGECCESTCVEPRPESDPAYAKYKLVSMCRSACAPIMAPPALPQGWGCTLGRQHVSKLGEVYKTCSQPKITTEQECNQVYMLTPAGEPRPCAWADDKCIKGTCGQPPPPDPPYAPSPCPTSPPPPTPFAPFPSSPPAPDAPAITLSSVLSHSFLGDISRKGVLEAAAFSVACGACLLAYAGFTILKAGVGPNFKQRLQSTRVASEDNDTNEEALRKSKLIETREPIAAIDQVNEAEYDL</sequence>
<dbReference type="InterPro" id="IPR001547">
    <property type="entry name" value="Glyco_hydro_5"/>
</dbReference>
<feature type="chain" id="PRO_5044318961" description="Glycoside hydrolase family 5 domain-containing protein" evidence="8">
    <location>
        <begin position="17"/>
        <end position="678"/>
    </location>
</feature>
<gene>
    <name evidence="10" type="ORF">AB1Y20_020556</name>
</gene>
<dbReference type="PANTHER" id="PTHR35923">
    <property type="entry name" value="MAJOR EXTRACELLULAR ENDOGLUCANASE"/>
    <property type="match status" value="1"/>
</dbReference>
<evidence type="ECO:0000256" key="7">
    <source>
        <dbReference type="SAM" id="MobiDB-lite"/>
    </source>
</evidence>
<evidence type="ECO:0000256" key="1">
    <source>
        <dbReference type="ARBA" id="ARBA00005641"/>
    </source>
</evidence>
<evidence type="ECO:0000256" key="6">
    <source>
        <dbReference type="ARBA" id="ARBA00023326"/>
    </source>
</evidence>
<keyword evidence="8" id="KW-0732">Signal</keyword>
<dbReference type="AlphaFoldDB" id="A0AB34JV22"/>
<evidence type="ECO:0000313" key="11">
    <source>
        <dbReference type="Proteomes" id="UP001515480"/>
    </source>
</evidence>
<evidence type="ECO:0000259" key="9">
    <source>
        <dbReference type="Pfam" id="PF00150"/>
    </source>
</evidence>
<dbReference type="PANTHER" id="PTHR35923:SF2">
    <property type="entry name" value="ENDOGLUCANASE"/>
    <property type="match status" value="1"/>
</dbReference>
<evidence type="ECO:0000256" key="3">
    <source>
        <dbReference type="ARBA" id="ARBA00023001"/>
    </source>
</evidence>
<dbReference type="EMBL" id="JBGBPQ010000004">
    <property type="protein sequence ID" value="KAL1525711.1"/>
    <property type="molecule type" value="Genomic_DNA"/>
</dbReference>
<dbReference type="GO" id="GO:0030245">
    <property type="term" value="P:cellulose catabolic process"/>
    <property type="evidence" value="ECO:0007669"/>
    <property type="project" value="UniProtKB-KW"/>
</dbReference>
<feature type="region of interest" description="Disordered" evidence="7">
    <location>
        <begin position="20"/>
        <end position="55"/>
    </location>
</feature>
<dbReference type="GO" id="GO:0004553">
    <property type="term" value="F:hydrolase activity, hydrolyzing O-glycosyl compounds"/>
    <property type="evidence" value="ECO:0007669"/>
    <property type="project" value="InterPro"/>
</dbReference>
<keyword evidence="3" id="KW-0136">Cellulose degradation</keyword>
<evidence type="ECO:0000256" key="5">
    <source>
        <dbReference type="ARBA" id="ARBA00023295"/>
    </source>
</evidence>
<dbReference type="InterPro" id="IPR017853">
    <property type="entry name" value="GH"/>
</dbReference>
<comment type="similarity">
    <text evidence="1">Belongs to the glycosyl hydrolase 5 (cellulase A) family.</text>
</comment>
<organism evidence="10 11">
    <name type="scientific">Prymnesium parvum</name>
    <name type="common">Toxic golden alga</name>
    <dbReference type="NCBI Taxonomy" id="97485"/>
    <lineage>
        <taxon>Eukaryota</taxon>
        <taxon>Haptista</taxon>
        <taxon>Haptophyta</taxon>
        <taxon>Prymnesiophyceae</taxon>
        <taxon>Prymnesiales</taxon>
        <taxon>Prymnesiaceae</taxon>
        <taxon>Prymnesium</taxon>
    </lineage>
</organism>
<keyword evidence="11" id="KW-1185">Reference proteome</keyword>
<dbReference type="SUPFAM" id="SSF51445">
    <property type="entry name" value="(Trans)glycosidases"/>
    <property type="match status" value="1"/>
</dbReference>
<evidence type="ECO:0000256" key="8">
    <source>
        <dbReference type="SAM" id="SignalP"/>
    </source>
</evidence>
<feature type="region of interest" description="Disordered" evidence="7">
    <location>
        <begin position="548"/>
        <end position="576"/>
    </location>
</feature>
<keyword evidence="2" id="KW-0378">Hydrolase</keyword>
<protein>
    <recommendedName>
        <fullName evidence="9">Glycoside hydrolase family 5 domain-containing protein</fullName>
    </recommendedName>
</protein>
<name>A0AB34JV22_PRYPA</name>
<comment type="caution">
    <text evidence="10">The sequence shown here is derived from an EMBL/GenBank/DDBJ whole genome shotgun (WGS) entry which is preliminary data.</text>
</comment>
<evidence type="ECO:0000256" key="2">
    <source>
        <dbReference type="ARBA" id="ARBA00022801"/>
    </source>
</evidence>
<accession>A0AB34JV22</accession>
<reference evidence="10 11" key="1">
    <citation type="journal article" date="2024" name="Science">
        <title>Giant polyketide synthase enzymes in the biosynthesis of giant marine polyether toxins.</title>
        <authorList>
            <person name="Fallon T.R."/>
            <person name="Shende V.V."/>
            <person name="Wierzbicki I.H."/>
            <person name="Pendleton A.L."/>
            <person name="Watervoot N.F."/>
            <person name="Auber R.P."/>
            <person name="Gonzalez D.J."/>
            <person name="Wisecaver J.H."/>
            <person name="Moore B.S."/>
        </authorList>
    </citation>
    <scope>NUCLEOTIDE SEQUENCE [LARGE SCALE GENOMIC DNA]</scope>
    <source>
        <strain evidence="10 11">12B1</strain>
    </source>
</reference>
<feature type="signal peptide" evidence="8">
    <location>
        <begin position="1"/>
        <end position="16"/>
    </location>
</feature>
<dbReference type="Pfam" id="PF00150">
    <property type="entry name" value="Cellulase"/>
    <property type="match status" value="1"/>
</dbReference>
<feature type="domain" description="Glycoside hydrolase family 5" evidence="9">
    <location>
        <begin position="70"/>
        <end position="384"/>
    </location>
</feature>
<dbReference type="Gene3D" id="3.20.20.80">
    <property type="entry name" value="Glycosidases"/>
    <property type="match status" value="1"/>
</dbReference>
<proteinExistence type="inferred from homology"/>